<keyword evidence="3" id="KW-1185">Reference proteome</keyword>
<dbReference type="Proteomes" id="UP000029585">
    <property type="component" value="Unassembled WGS sequence"/>
</dbReference>
<organism evidence="2 3">
    <name type="scientific">Flavonifractor plautii 1_3_50AFAA</name>
    <dbReference type="NCBI Taxonomy" id="742738"/>
    <lineage>
        <taxon>Bacteria</taxon>
        <taxon>Bacillati</taxon>
        <taxon>Bacillota</taxon>
        <taxon>Clostridia</taxon>
        <taxon>Eubacteriales</taxon>
        <taxon>Oscillospiraceae</taxon>
        <taxon>Flavonifractor</taxon>
    </lineage>
</organism>
<dbReference type="EMBL" id="ADLO01000107">
    <property type="protein sequence ID" value="KGF53584.1"/>
    <property type="molecule type" value="Genomic_DNA"/>
</dbReference>
<gene>
    <name evidence="2" type="ORF">HMPREF9460_03575</name>
</gene>
<dbReference type="Pfam" id="PF20612">
    <property type="entry name" value="SHOCT_2"/>
    <property type="match status" value="1"/>
</dbReference>
<feature type="domain" description="SHOCT-like" evidence="1">
    <location>
        <begin position="4"/>
        <end position="45"/>
    </location>
</feature>
<name>A0A096D7Q3_FLAPL</name>
<accession>A0A096D7Q3</accession>
<dbReference type="RefSeq" id="WP_009261287.1">
    <property type="nucleotide sequence ID" value="NZ_KN174166.1"/>
</dbReference>
<dbReference type="PATRIC" id="fig|742738.3.peg.3682"/>
<dbReference type="eggNOG" id="ENOG5033ADB">
    <property type="taxonomic scope" value="Bacteria"/>
</dbReference>
<protein>
    <recommendedName>
        <fullName evidence="1">SHOCT-like domain-containing protein</fullName>
    </recommendedName>
</protein>
<dbReference type="AlphaFoldDB" id="A0A096D7Q3"/>
<dbReference type="HOGENOM" id="CLU_215907_0_0_9"/>
<evidence type="ECO:0000259" key="1">
    <source>
        <dbReference type="Pfam" id="PF20612"/>
    </source>
</evidence>
<reference evidence="2 3" key="1">
    <citation type="submission" date="2011-08" db="EMBL/GenBank/DDBJ databases">
        <title>The Genome Sequence of Clostridium orbiscindens 1_3_50AFAA.</title>
        <authorList>
            <consortium name="The Broad Institute Genome Sequencing Platform"/>
            <person name="Earl A."/>
            <person name="Ward D."/>
            <person name="Feldgarden M."/>
            <person name="Gevers D."/>
            <person name="Daigneault M."/>
            <person name="Strauss J."/>
            <person name="Allen-Vercoe E."/>
            <person name="Young S.K."/>
            <person name="Zeng Q."/>
            <person name="Gargeya S."/>
            <person name="Fitzgerald M."/>
            <person name="Haas B."/>
            <person name="Abouelleil A."/>
            <person name="Alvarado L."/>
            <person name="Arachchi H.M."/>
            <person name="Berlin A."/>
            <person name="Brown A."/>
            <person name="Chapman S.B."/>
            <person name="Chen Z."/>
            <person name="Dunbar C."/>
            <person name="Freedman E."/>
            <person name="Gearin G."/>
            <person name="Gellesch M."/>
            <person name="Goldberg J."/>
            <person name="Griggs A."/>
            <person name="Gujja S."/>
            <person name="Heiman D."/>
            <person name="Howarth C."/>
            <person name="Larson L."/>
            <person name="Lui A."/>
            <person name="MacDonald P.J.P."/>
            <person name="Montmayeur A."/>
            <person name="Murphy C."/>
            <person name="Neiman D."/>
            <person name="Pearson M."/>
            <person name="Priest M."/>
            <person name="Roberts A."/>
            <person name="Saif S."/>
            <person name="Shea T."/>
            <person name="Shenoy N."/>
            <person name="Sisk P."/>
            <person name="Stolte C."/>
            <person name="Sykes S."/>
            <person name="Wortman J."/>
            <person name="Nusbaum C."/>
            <person name="Birren B."/>
        </authorList>
    </citation>
    <scope>NUCLEOTIDE SEQUENCE [LARGE SCALE GENOMIC DNA]</scope>
    <source>
        <strain evidence="2 3">1_3_50AFAA</strain>
    </source>
</reference>
<evidence type="ECO:0000313" key="3">
    <source>
        <dbReference type="Proteomes" id="UP000029585"/>
    </source>
</evidence>
<dbReference type="InterPro" id="IPR046749">
    <property type="entry name" value="SHOCT_2"/>
</dbReference>
<comment type="caution">
    <text evidence="2">The sequence shown here is derived from an EMBL/GenBank/DDBJ whole genome shotgun (WGS) entry which is preliminary data.</text>
</comment>
<sequence>MSNIKTELQYRIALGILGQMCSAGLVNDQEAETIRRLAAEKYRPETVRGL</sequence>
<proteinExistence type="predicted"/>
<evidence type="ECO:0000313" key="2">
    <source>
        <dbReference type="EMBL" id="KGF53584.1"/>
    </source>
</evidence>